<dbReference type="Gene3D" id="2.30.29.30">
    <property type="entry name" value="Pleckstrin-homology domain (PH domain)/Phosphotyrosine-binding domain (PTB)"/>
    <property type="match status" value="1"/>
</dbReference>
<dbReference type="InterPro" id="IPR047271">
    <property type="entry name" value="Ephexin-like"/>
</dbReference>
<feature type="non-terminal residue" evidence="11">
    <location>
        <position position="1"/>
    </location>
</feature>
<keyword evidence="4" id="KW-0344">Guanine-nucleotide releasing factor</keyword>
<gene>
    <name evidence="11" type="primary">Arhgef26</name>
    <name evidence="11" type="ORF">ANSSEM_R02076</name>
</gene>
<evidence type="ECO:0000313" key="11">
    <source>
        <dbReference type="EMBL" id="NXI62811.1"/>
    </source>
</evidence>
<keyword evidence="2 6" id="KW-0728">SH3 domain</keyword>
<dbReference type="Gene3D" id="2.30.30.40">
    <property type="entry name" value="SH3 Domains"/>
    <property type="match status" value="1"/>
</dbReference>
<reference evidence="11 12" key="1">
    <citation type="submission" date="2019-09" db="EMBL/GenBank/DDBJ databases">
        <title>Bird 10,000 Genomes (B10K) Project - Family phase.</title>
        <authorList>
            <person name="Zhang G."/>
        </authorList>
    </citation>
    <scope>NUCLEOTIDE SEQUENCE [LARGE SCALE GENOMIC DNA]</scope>
    <source>
        <strain evidence="11">B10K-DU-001-57</strain>
        <tissue evidence="11">Muscle</tissue>
    </source>
</reference>
<dbReference type="PROSITE" id="PS50003">
    <property type="entry name" value="PH_DOMAIN"/>
    <property type="match status" value="1"/>
</dbReference>
<dbReference type="OrthoDB" id="27593at2759"/>
<dbReference type="AlphaFoldDB" id="A0A7K9UTR8"/>
<dbReference type="SUPFAM" id="SSF50044">
    <property type="entry name" value="SH3-domain"/>
    <property type="match status" value="1"/>
</dbReference>
<dbReference type="PANTHER" id="PTHR12845:SF4">
    <property type="entry name" value="RHO GUANINE NUCLEOTIDE EXCHANGE FACTOR 26"/>
    <property type="match status" value="1"/>
</dbReference>
<dbReference type="SUPFAM" id="SSF50729">
    <property type="entry name" value="PH domain-like"/>
    <property type="match status" value="1"/>
</dbReference>
<dbReference type="InterPro" id="IPR011993">
    <property type="entry name" value="PH-like_dom_sf"/>
</dbReference>
<evidence type="ECO:0000256" key="1">
    <source>
        <dbReference type="ARBA" id="ARBA00004316"/>
    </source>
</evidence>
<dbReference type="FunFam" id="2.30.30.40:FF:000153">
    <property type="entry name" value="rho guanine nucleotide exchange factor 26"/>
    <property type="match status" value="1"/>
</dbReference>
<evidence type="ECO:0000256" key="5">
    <source>
        <dbReference type="ARBA" id="ARBA00023273"/>
    </source>
</evidence>
<evidence type="ECO:0000259" key="8">
    <source>
        <dbReference type="PROSITE" id="PS50002"/>
    </source>
</evidence>
<comment type="subcellular location">
    <subcellularLocation>
        <location evidence="1">Cell projection</location>
    </subcellularLocation>
</comment>
<sequence length="662" mass="75635">ISPEQDLTPQGPASQGQLTEQPSIILSTSSPAALKVGKQQIIPKSLASEIKLTNKSNSQNAETNKRVLKVRSMVESLSVPLVADADEEAEGDLDSPGTLRRGLRSTSYRRAVVSGIDFDSSSNFKKKNRMSQPILKAVVEDKEKFSSLGRIKKKALKGQGTFDGEENAVLYQNYKEKALDIDSDEESEPREQKSDEKIVFHYKPLRSTWSQLSVVKKNGLSETISQEERKRQEAIFEVISSEHSYLLSLEILIRMFKNSKELSLTMTKTESHHLFSNITDVYEASKKFFKELEARHQNNIFIDDISDIVEKHTSSTFDPYVKYCTNEVYQQRTLQKLLATNPAFKEVLSRIESHEDCRNLPMISFLILPMQRVTRLPLLMDTICQKTSKDSPKYENCKQALKEVSKLVRLCNEGARKMERTEMMYTINSQLEFKIKPFPLVSSSRWLVKRGELTAYIEDTGLFSKRTSKQQVYFFLFNDVLIITKKKSEESYNVTDYALRDQLLVQQCDSEDLTSSPVKNASAMLYSRQSSAVYLFRLAVLSNHAGEKVEMLLGTDTQSERARWITVLGQDRNGQKTDRTMLSQVEIIRTYTAKQSDELSLQVADVVLVYQKVNDGWYEGERLRDGERGWFPMECAKEITCRATIDKNMERMGRLLGLETNV</sequence>
<dbReference type="InterPro" id="IPR035797">
    <property type="entry name" value="ARHGEF16/ARHGEF26_SH3"/>
</dbReference>
<dbReference type="Proteomes" id="UP000567872">
    <property type="component" value="Unassembled WGS sequence"/>
</dbReference>
<dbReference type="InterPro" id="IPR055251">
    <property type="entry name" value="SOS1_NGEF_PH"/>
</dbReference>
<evidence type="ECO:0000256" key="2">
    <source>
        <dbReference type="ARBA" id="ARBA00022443"/>
    </source>
</evidence>
<protein>
    <submittedName>
        <fullName evidence="11">ARHGQ factor</fullName>
    </submittedName>
</protein>
<evidence type="ECO:0000259" key="10">
    <source>
        <dbReference type="PROSITE" id="PS50010"/>
    </source>
</evidence>
<dbReference type="EMBL" id="VXAA01000967">
    <property type="protein sequence ID" value="NXI62811.1"/>
    <property type="molecule type" value="Genomic_DNA"/>
</dbReference>
<name>A0A7K9UTR8_ANSSE</name>
<feature type="domain" description="PH" evidence="9">
    <location>
        <begin position="446"/>
        <end position="573"/>
    </location>
</feature>
<dbReference type="GO" id="GO:0005085">
    <property type="term" value="F:guanyl-nucleotide exchange factor activity"/>
    <property type="evidence" value="ECO:0007669"/>
    <property type="project" value="UniProtKB-KW"/>
</dbReference>
<dbReference type="FunFam" id="1.20.900.10:FF:000007">
    <property type="entry name" value="rho guanine nucleotide exchange factor 19"/>
    <property type="match status" value="1"/>
</dbReference>
<dbReference type="SMART" id="SM00326">
    <property type="entry name" value="SH3"/>
    <property type="match status" value="1"/>
</dbReference>
<dbReference type="CDD" id="cd00160">
    <property type="entry name" value="RhoGEF"/>
    <property type="match status" value="1"/>
</dbReference>
<dbReference type="FunFam" id="2.30.29.30:FF:000127">
    <property type="entry name" value="Neuronal guanine nucleotide exchange factor"/>
    <property type="match status" value="1"/>
</dbReference>
<dbReference type="Pfam" id="PF22697">
    <property type="entry name" value="SOS1_NGEF_PH"/>
    <property type="match status" value="1"/>
</dbReference>
<feature type="region of interest" description="Disordered" evidence="7">
    <location>
        <begin position="1"/>
        <end position="22"/>
    </location>
</feature>
<dbReference type="GO" id="GO:0042995">
    <property type="term" value="C:cell projection"/>
    <property type="evidence" value="ECO:0007669"/>
    <property type="project" value="UniProtKB-SubCell"/>
</dbReference>
<dbReference type="Pfam" id="PF00621">
    <property type="entry name" value="RhoGEF"/>
    <property type="match status" value="1"/>
</dbReference>
<dbReference type="InterPro" id="IPR000219">
    <property type="entry name" value="DH_dom"/>
</dbReference>
<dbReference type="SMART" id="SM00325">
    <property type="entry name" value="RhoGEF"/>
    <property type="match status" value="1"/>
</dbReference>
<dbReference type="PANTHER" id="PTHR12845">
    <property type="entry name" value="GUANINE NUCLEOTIDE EXCHANGE FACTOR"/>
    <property type="match status" value="1"/>
</dbReference>
<evidence type="ECO:0000256" key="3">
    <source>
        <dbReference type="ARBA" id="ARBA00022553"/>
    </source>
</evidence>
<dbReference type="SMART" id="SM00233">
    <property type="entry name" value="PH"/>
    <property type="match status" value="1"/>
</dbReference>
<dbReference type="InterPro" id="IPR035899">
    <property type="entry name" value="DBL_dom_sf"/>
</dbReference>
<dbReference type="InterPro" id="IPR001849">
    <property type="entry name" value="PH_domain"/>
</dbReference>
<dbReference type="SUPFAM" id="SSF48065">
    <property type="entry name" value="DBL homology domain (DH-domain)"/>
    <property type="match status" value="1"/>
</dbReference>
<comment type="caution">
    <text evidence="11">The sequence shown here is derived from an EMBL/GenBank/DDBJ whole genome shotgun (WGS) entry which is preliminary data.</text>
</comment>
<dbReference type="InterPro" id="IPR047270">
    <property type="entry name" value="PH_ephexin"/>
</dbReference>
<evidence type="ECO:0000256" key="6">
    <source>
        <dbReference type="PROSITE-ProRule" id="PRU00192"/>
    </source>
</evidence>
<evidence type="ECO:0000256" key="4">
    <source>
        <dbReference type="ARBA" id="ARBA00022658"/>
    </source>
</evidence>
<dbReference type="InterPro" id="IPR001452">
    <property type="entry name" value="SH3_domain"/>
</dbReference>
<feature type="domain" description="SH3" evidence="8">
    <location>
        <begin position="580"/>
        <end position="641"/>
    </location>
</feature>
<dbReference type="InterPro" id="IPR036028">
    <property type="entry name" value="SH3-like_dom_sf"/>
</dbReference>
<dbReference type="CDD" id="cd11938">
    <property type="entry name" value="SH3_ARHGEF16_26"/>
    <property type="match status" value="1"/>
</dbReference>
<dbReference type="PROSITE" id="PS50010">
    <property type="entry name" value="DH_2"/>
    <property type="match status" value="1"/>
</dbReference>
<dbReference type="CDD" id="cd01221">
    <property type="entry name" value="PH_ephexin"/>
    <property type="match status" value="1"/>
</dbReference>
<proteinExistence type="predicted"/>
<keyword evidence="12" id="KW-1185">Reference proteome</keyword>
<evidence type="ECO:0000259" key="9">
    <source>
        <dbReference type="PROSITE" id="PS50003"/>
    </source>
</evidence>
<organism evidence="11 12">
    <name type="scientific">Anseranas semipalmata</name>
    <name type="common">Magpie goose</name>
    <name type="synonym">Anas semipalmata</name>
    <dbReference type="NCBI Taxonomy" id="8851"/>
    <lineage>
        <taxon>Eukaryota</taxon>
        <taxon>Metazoa</taxon>
        <taxon>Chordata</taxon>
        <taxon>Craniata</taxon>
        <taxon>Vertebrata</taxon>
        <taxon>Euteleostomi</taxon>
        <taxon>Archelosauria</taxon>
        <taxon>Archosauria</taxon>
        <taxon>Dinosauria</taxon>
        <taxon>Saurischia</taxon>
        <taxon>Theropoda</taxon>
        <taxon>Coelurosauria</taxon>
        <taxon>Aves</taxon>
        <taxon>Neognathae</taxon>
        <taxon>Galloanserae</taxon>
        <taxon>Anseriformes</taxon>
        <taxon>Anseranatidae</taxon>
        <taxon>Anseranas</taxon>
    </lineage>
</organism>
<dbReference type="Gene3D" id="1.20.900.10">
    <property type="entry name" value="Dbl homology (DH) domain"/>
    <property type="match status" value="1"/>
</dbReference>
<evidence type="ECO:0000256" key="7">
    <source>
        <dbReference type="SAM" id="MobiDB-lite"/>
    </source>
</evidence>
<dbReference type="Pfam" id="PF00018">
    <property type="entry name" value="SH3_1"/>
    <property type="match status" value="1"/>
</dbReference>
<keyword evidence="5" id="KW-0966">Cell projection</keyword>
<evidence type="ECO:0000313" key="12">
    <source>
        <dbReference type="Proteomes" id="UP000567872"/>
    </source>
</evidence>
<accession>A0A7K9UTR8</accession>
<keyword evidence="3" id="KW-0597">Phosphoprotein</keyword>
<feature type="non-terminal residue" evidence="11">
    <location>
        <position position="662"/>
    </location>
</feature>
<feature type="domain" description="DH" evidence="10">
    <location>
        <begin position="230"/>
        <end position="414"/>
    </location>
</feature>
<dbReference type="PROSITE" id="PS50002">
    <property type="entry name" value="SH3"/>
    <property type="match status" value="1"/>
</dbReference>
<dbReference type="GO" id="GO:0005829">
    <property type="term" value="C:cytosol"/>
    <property type="evidence" value="ECO:0007669"/>
    <property type="project" value="UniProtKB-ARBA"/>
</dbReference>